<dbReference type="SUPFAM" id="SSF56801">
    <property type="entry name" value="Acetyl-CoA synthetase-like"/>
    <property type="match status" value="1"/>
</dbReference>
<evidence type="ECO:0000313" key="6">
    <source>
        <dbReference type="EMBL" id="NYI70520.1"/>
    </source>
</evidence>
<reference evidence="6 7" key="1">
    <citation type="submission" date="2020-07" db="EMBL/GenBank/DDBJ databases">
        <title>Sequencing the genomes of 1000 actinobacteria strains.</title>
        <authorList>
            <person name="Klenk H.-P."/>
        </authorList>
    </citation>
    <scope>NUCLEOTIDE SEQUENCE [LARGE SCALE GENOMIC DNA]</scope>
    <source>
        <strain evidence="6 7">DSM 103164</strain>
    </source>
</reference>
<dbReference type="GO" id="GO:0004467">
    <property type="term" value="F:long-chain fatty acid-CoA ligase activity"/>
    <property type="evidence" value="ECO:0007669"/>
    <property type="project" value="TreeGrafter"/>
</dbReference>
<dbReference type="InterPro" id="IPR036736">
    <property type="entry name" value="ACP-like_sf"/>
</dbReference>
<dbReference type="GO" id="GO:0016620">
    <property type="term" value="F:oxidoreductase activity, acting on the aldehyde or oxo group of donors, NAD or NADP as acceptor"/>
    <property type="evidence" value="ECO:0007669"/>
    <property type="project" value="InterPro"/>
</dbReference>
<dbReference type="InterPro" id="IPR010080">
    <property type="entry name" value="Thioester_reductase-like_dom"/>
</dbReference>
<dbReference type="NCBIfam" id="NF041592">
    <property type="entry name" value="carboxyl_red"/>
    <property type="match status" value="1"/>
</dbReference>
<dbReference type="PANTHER" id="PTHR43272">
    <property type="entry name" value="LONG-CHAIN-FATTY-ACID--COA LIGASE"/>
    <property type="match status" value="1"/>
</dbReference>
<name>A0A7Z0IKF1_9ACTN</name>
<dbReference type="PANTHER" id="PTHR43272:SF33">
    <property type="entry name" value="AMP-BINDING DOMAIN-CONTAINING PROTEIN-RELATED"/>
    <property type="match status" value="1"/>
</dbReference>
<dbReference type="InterPro" id="IPR013120">
    <property type="entry name" value="FAR_NAD-bd"/>
</dbReference>
<dbReference type="InterPro" id="IPR020806">
    <property type="entry name" value="PKS_PP-bd"/>
</dbReference>
<keyword evidence="6" id="KW-0436">Ligase</keyword>
<feature type="domain" description="Carrier" evidence="5">
    <location>
        <begin position="645"/>
        <end position="722"/>
    </location>
</feature>
<dbReference type="InterPro" id="IPR042099">
    <property type="entry name" value="ANL_N_sf"/>
</dbReference>
<dbReference type="EMBL" id="JACBZS010000001">
    <property type="protein sequence ID" value="NYI70520.1"/>
    <property type="molecule type" value="Genomic_DNA"/>
</dbReference>
<dbReference type="SMART" id="SM00823">
    <property type="entry name" value="PKS_PP"/>
    <property type="match status" value="1"/>
</dbReference>
<dbReference type="GO" id="GO:0005524">
    <property type="term" value="F:ATP binding"/>
    <property type="evidence" value="ECO:0007669"/>
    <property type="project" value="UniProtKB-KW"/>
</dbReference>
<sequence>MVQDVWQAGFQQRLSGLMNNDPEVRDRAPNQDVAAAARQPGQSLAQVVEAIMQGYADRDAVTERAITITSAGSRQRSTDCVTLSYRTLWANARAVASAWQHAPAGPRAGDMLCSVGNGSNSYATLELACIASGVVSVPLIVNAAAQWHGILGETRPAALAVDVDFLDAIVPAILASEARPTSVYVLDYHDGDRAARHSYRRATARLHAAGIEVEPFQDLIAHGATLPQSPLPQPRLPQPAPDVAALAQIIYTSGATGAPKGALFTTAHLAAMWIGQAQAIMPTIVTHYMPMSHVAGRMVLTGALARGGTCHFSTGNDPARMWDDIARSRPTEFFLIPRVCEMIFDRYQRMVATLVADGKNPTGAEDIAKTRLREELLGGRIVSAVNGSAPLDVDLHAFMESMLEVPVHDAYGSTEAGGVVLFDNKIQRPPVLEYKLVDVPELGYHKTDLPYPRGELLLKTASMIPGYHNRPELNAEIFDGDGYYRTGDIMAETGPDELKFVERKNNVLKLSQAEFVAVSTLEAIYGASPDIHQIFIYGRSGRASLLAVIVPNPADLQNHDESELRALLARSLQQAARAKGLHPYEIPRDFIIEPEPFTVANGLLSGVAKPLRPKLLQRYAEPLERLYENVGATREAELADLRRSVASQPVLETVQRAATALLGGAAASSSDTNFADLGGDSMAAYELATQLSDLFDLEVPATIILSPANGLQQVATYIENQRAGSTTQVTASTIHGDRTRILASELTLDKFLSAEHLATAKTLPRAEGAPVFLLTGANGYLGRFLALDLLKRARKTAGRVICLVRGTDNSQARHRLTTAMSGGDRALSELYLRLAPDHLEVITGDISQPRLGLGEETWTRLATEVTDIVHPGALVNHVLPYQQLFGPNVAGTAELIKLATTNSIKHLTYLSTVGIADQISPREFDEASDVRTMSPARIVADQYANGYANTKWASEVLLREAYDHCAVPVTVFRSNMILAHSRYIGQLNQPDMFTRLIFSILITGIAPDSFYPPAADGTRRRGHFDGLPVDFTANAIAELSVGSGHRTYNVVNPNDDEISLDTFIDWLVEAGHPIRRIRDYSDWVRRLEIGLRQLPDDIGQHSLLPLLHAFREPGQLPEINAPAPDFTAAITESDVAGGIIPSVQPALIKKYAADLRHRGLLGVPGTR</sequence>
<dbReference type="AlphaFoldDB" id="A0A7Z0IKF1"/>
<dbReference type="Proteomes" id="UP000527616">
    <property type="component" value="Unassembled WGS sequence"/>
</dbReference>
<dbReference type="GO" id="GO:0031177">
    <property type="term" value="F:phosphopantetheine binding"/>
    <property type="evidence" value="ECO:0007669"/>
    <property type="project" value="InterPro"/>
</dbReference>
<dbReference type="CDD" id="cd05235">
    <property type="entry name" value="SDR_e1"/>
    <property type="match status" value="1"/>
</dbReference>
<keyword evidence="2" id="KW-0597">Phosphoprotein</keyword>
<dbReference type="InterPro" id="IPR009081">
    <property type="entry name" value="PP-bd_ACP"/>
</dbReference>
<accession>A0A7Z0IKF1</accession>
<dbReference type="GO" id="GO:0050661">
    <property type="term" value="F:NADP binding"/>
    <property type="evidence" value="ECO:0007669"/>
    <property type="project" value="InterPro"/>
</dbReference>
<proteinExistence type="predicted"/>
<evidence type="ECO:0000259" key="5">
    <source>
        <dbReference type="PROSITE" id="PS50075"/>
    </source>
</evidence>
<dbReference type="InterPro" id="IPR036291">
    <property type="entry name" value="NAD(P)-bd_dom_sf"/>
</dbReference>
<keyword evidence="1" id="KW-0596">Phosphopantetheine</keyword>
<dbReference type="InterPro" id="IPR046407">
    <property type="entry name" value="CAR"/>
</dbReference>
<dbReference type="GO" id="GO:0016020">
    <property type="term" value="C:membrane"/>
    <property type="evidence" value="ECO:0007669"/>
    <property type="project" value="TreeGrafter"/>
</dbReference>
<dbReference type="PROSITE" id="PS50075">
    <property type="entry name" value="CARRIER"/>
    <property type="match status" value="1"/>
</dbReference>
<dbReference type="Pfam" id="PF00550">
    <property type="entry name" value="PP-binding"/>
    <property type="match status" value="1"/>
</dbReference>
<evidence type="ECO:0000256" key="4">
    <source>
        <dbReference type="ARBA" id="ARBA00022840"/>
    </source>
</evidence>
<dbReference type="NCBIfam" id="TIGR01746">
    <property type="entry name" value="Thioester-redct"/>
    <property type="match status" value="1"/>
</dbReference>
<evidence type="ECO:0000313" key="7">
    <source>
        <dbReference type="Proteomes" id="UP000527616"/>
    </source>
</evidence>
<evidence type="ECO:0000256" key="2">
    <source>
        <dbReference type="ARBA" id="ARBA00022553"/>
    </source>
</evidence>
<evidence type="ECO:0000256" key="1">
    <source>
        <dbReference type="ARBA" id="ARBA00022450"/>
    </source>
</evidence>
<comment type="caution">
    <text evidence="6">The sequence shown here is derived from an EMBL/GenBank/DDBJ whole genome shotgun (WGS) entry which is preliminary data.</text>
</comment>
<dbReference type="Gene3D" id="3.40.50.12780">
    <property type="entry name" value="N-terminal domain of ligase-like"/>
    <property type="match status" value="1"/>
</dbReference>
<dbReference type="Pfam" id="PF00501">
    <property type="entry name" value="AMP-binding"/>
    <property type="match status" value="1"/>
</dbReference>
<gene>
    <name evidence="6" type="ORF">GGQ54_001080</name>
</gene>
<keyword evidence="3" id="KW-0547">Nucleotide-binding</keyword>
<evidence type="ECO:0000256" key="3">
    <source>
        <dbReference type="ARBA" id="ARBA00022741"/>
    </source>
</evidence>
<keyword evidence="7" id="KW-1185">Reference proteome</keyword>
<protein>
    <submittedName>
        <fullName evidence="6">Fatty acid CoA ligase FadD9</fullName>
    </submittedName>
</protein>
<dbReference type="RefSeq" id="WP_218843714.1">
    <property type="nucleotide sequence ID" value="NZ_JACBZS010000001.1"/>
</dbReference>
<dbReference type="SUPFAM" id="SSF47336">
    <property type="entry name" value="ACP-like"/>
    <property type="match status" value="1"/>
</dbReference>
<keyword evidence="4" id="KW-0067">ATP-binding</keyword>
<dbReference type="Pfam" id="PF07993">
    <property type="entry name" value="NAD_binding_4"/>
    <property type="match status" value="1"/>
</dbReference>
<dbReference type="SUPFAM" id="SSF51735">
    <property type="entry name" value="NAD(P)-binding Rossmann-fold domains"/>
    <property type="match status" value="1"/>
</dbReference>
<dbReference type="Gene3D" id="1.10.1200.10">
    <property type="entry name" value="ACP-like"/>
    <property type="match status" value="1"/>
</dbReference>
<dbReference type="Gene3D" id="3.40.50.720">
    <property type="entry name" value="NAD(P)-binding Rossmann-like Domain"/>
    <property type="match status" value="1"/>
</dbReference>
<organism evidence="6 7">
    <name type="scientific">Naumannella cuiyingiana</name>
    <dbReference type="NCBI Taxonomy" id="1347891"/>
    <lineage>
        <taxon>Bacteria</taxon>
        <taxon>Bacillati</taxon>
        <taxon>Actinomycetota</taxon>
        <taxon>Actinomycetes</taxon>
        <taxon>Propionibacteriales</taxon>
        <taxon>Propionibacteriaceae</taxon>
        <taxon>Naumannella</taxon>
    </lineage>
</organism>
<dbReference type="InterPro" id="IPR000873">
    <property type="entry name" value="AMP-dep_synth/lig_dom"/>
</dbReference>